<dbReference type="OrthoDB" id="1938621at2759"/>
<dbReference type="PANTHER" id="PTHR43011">
    <property type="entry name" value="IRON-SULFUR CLUSTER ASSEMBLY 2 HOMOLOG, MITOCHONDRIAL"/>
    <property type="match status" value="1"/>
</dbReference>
<evidence type="ECO:0000313" key="4">
    <source>
        <dbReference type="Proteomes" id="UP000095009"/>
    </source>
</evidence>
<evidence type="ECO:0000313" key="3">
    <source>
        <dbReference type="EMBL" id="ODQ64288.1"/>
    </source>
</evidence>
<accession>A0A1E3PFZ3</accession>
<dbReference type="GO" id="GO:0005506">
    <property type="term" value="F:iron ion binding"/>
    <property type="evidence" value="ECO:0007669"/>
    <property type="project" value="TreeGrafter"/>
</dbReference>
<dbReference type="GO" id="GO:0016226">
    <property type="term" value="P:iron-sulfur cluster assembly"/>
    <property type="evidence" value="ECO:0007669"/>
    <property type="project" value="InterPro"/>
</dbReference>
<keyword evidence="4" id="KW-1185">Reference proteome</keyword>
<protein>
    <recommendedName>
        <fullName evidence="2">Core domain-containing protein</fullName>
    </recommendedName>
</protein>
<reference evidence="3 4" key="1">
    <citation type="journal article" date="2016" name="Proc. Natl. Acad. Sci. U.S.A.">
        <title>Comparative genomics of biotechnologically important yeasts.</title>
        <authorList>
            <person name="Riley R."/>
            <person name="Haridas S."/>
            <person name="Wolfe K.H."/>
            <person name="Lopes M.R."/>
            <person name="Hittinger C.T."/>
            <person name="Goeker M."/>
            <person name="Salamov A.A."/>
            <person name="Wisecaver J.H."/>
            <person name="Long T.M."/>
            <person name="Calvey C.H."/>
            <person name="Aerts A.L."/>
            <person name="Barry K.W."/>
            <person name="Choi C."/>
            <person name="Clum A."/>
            <person name="Coughlan A.Y."/>
            <person name="Deshpande S."/>
            <person name="Douglass A.P."/>
            <person name="Hanson S.J."/>
            <person name="Klenk H.-P."/>
            <person name="LaButti K.M."/>
            <person name="Lapidus A."/>
            <person name="Lindquist E.A."/>
            <person name="Lipzen A.M."/>
            <person name="Meier-Kolthoff J.P."/>
            <person name="Ohm R.A."/>
            <person name="Otillar R.P."/>
            <person name="Pangilinan J.L."/>
            <person name="Peng Y."/>
            <person name="Rokas A."/>
            <person name="Rosa C.A."/>
            <person name="Scheuner C."/>
            <person name="Sibirny A.A."/>
            <person name="Slot J.C."/>
            <person name="Stielow J.B."/>
            <person name="Sun H."/>
            <person name="Kurtzman C.P."/>
            <person name="Blackwell M."/>
            <person name="Grigoriev I.V."/>
            <person name="Jeffries T.W."/>
        </authorList>
    </citation>
    <scope>NUCLEOTIDE SEQUENCE [LARGE SCALE GENOMIC DNA]</scope>
    <source>
        <strain evidence="3 4">DSM 6958</strain>
    </source>
</reference>
<dbReference type="STRING" id="857566.A0A1E3PFZ3"/>
<evidence type="ECO:0000259" key="2">
    <source>
        <dbReference type="Pfam" id="PF01521"/>
    </source>
</evidence>
<organism evidence="3 4">
    <name type="scientific">Nadsonia fulvescens var. elongata DSM 6958</name>
    <dbReference type="NCBI Taxonomy" id="857566"/>
    <lineage>
        <taxon>Eukaryota</taxon>
        <taxon>Fungi</taxon>
        <taxon>Dikarya</taxon>
        <taxon>Ascomycota</taxon>
        <taxon>Saccharomycotina</taxon>
        <taxon>Dipodascomycetes</taxon>
        <taxon>Dipodascales</taxon>
        <taxon>Dipodascales incertae sedis</taxon>
        <taxon>Nadsonia</taxon>
    </lineage>
</organism>
<dbReference type="Gene3D" id="2.60.300.12">
    <property type="entry name" value="HesB-like domain"/>
    <property type="match status" value="1"/>
</dbReference>
<proteinExistence type="inferred from homology"/>
<dbReference type="GO" id="GO:0051537">
    <property type="term" value="F:2 iron, 2 sulfur cluster binding"/>
    <property type="evidence" value="ECO:0007669"/>
    <property type="project" value="TreeGrafter"/>
</dbReference>
<comment type="similarity">
    <text evidence="1">Belongs to the HesB/IscA family.</text>
</comment>
<dbReference type="InterPro" id="IPR035903">
    <property type="entry name" value="HesB-like_dom_sf"/>
</dbReference>
<dbReference type="FunFam" id="2.60.300.12:FF:000013">
    <property type="entry name" value="Iron-sulfur assembly protein 2"/>
    <property type="match status" value="1"/>
</dbReference>
<evidence type="ECO:0000256" key="1">
    <source>
        <dbReference type="ARBA" id="ARBA00006718"/>
    </source>
</evidence>
<feature type="domain" description="Core" evidence="2">
    <location>
        <begin position="111"/>
        <end position="215"/>
    </location>
</feature>
<dbReference type="SUPFAM" id="SSF89360">
    <property type="entry name" value="HesB-like domain"/>
    <property type="match status" value="1"/>
</dbReference>
<dbReference type="PANTHER" id="PTHR43011:SF1">
    <property type="entry name" value="IRON-SULFUR CLUSTER ASSEMBLY 2 HOMOLOG, MITOCHONDRIAL"/>
    <property type="match status" value="1"/>
</dbReference>
<dbReference type="AlphaFoldDB" id="A0A1E3PFZ3"/>
<dbReference type="GO" id="GO:0005739">
    <property type="term" value="C:mitochondrion"/>
    <property type="evidence" value="ECO:0007669"/>
    <property type="project" value="TreeGrafter"/>
</dbReference>
<dbReference type="EMBL" id="KV454412">
    <property type="protein sequence ID" value="ODQ64288.1"/>
    <property type="molecule type" value="Genomic_DNA"/>
</dbReference>
<dbReference type="Proteomes" id="UP000095009">
    <property type="component" value="Unassembled WGS sequence"/>
</dbReference>
<gene>
    <name evidence="3" type="ORF">NADFUDRAFT_83816</name>
</gene>
<dbReference type="NCBIfam" id="TIGR00049">
    <property type="entry name" value="iron-sulfur cluster assembly accessory protein"/>
    <property type="match status" value="1"/>
</dbReference>
<dbReference type="InterPro" id="IPR016092">
    <property type="entry name" value="ATAP"/>
</dbReference>
<dbReference type="InterPro" id="IPR000361">
    <property type="entry name" value="ATAP_core_dom"/>
</dbReference>
<name>A0A1E3PFZ3_9ASCO</name>
<sequence>MTFLSRAIFKGITRSGLNIYRAYSCHVRSSSIYLSSTIPRSITTNRAHLNLGYMTPYQYRSYSDSAPEAPISVHGPVASLNAFLDSSNTTVKDSITIYSPKVDKNDRVLFLEITDRASNRLNAIAADDKKDDLVLRVSVESGGCHGFQYLLGLEDLAKIDLVEDSVFEKNGARVAIDQTSLGILRDSKVDYTSELIGSQFKVVDSPYTTSSCGCGSSFDFDESKLN</sequence>
<dbReference type="Pfam" id="PF01521">
    <property type="entry name" value="Fe-S_biosyn"/>
    <property type="match status" value="1"/>
</dbReference>
<dbReference type="GO" id="GO:0051539">
    <property type="term" value="F:4 iron, 4 sulfur cluster binding"/>
    <property type="evidence" value="ECO:0007669"/>
    <property type="project" value="TreeGrafter"/>
</dbReference>